<dbReference type="Pfam" id="PF04542">
    <property type="entry name" value="Sigma70_r2"/>
    <property type="match status" value="1"/>
</dbReference>
<dbReference type="InterPro" id="IPR039425">
    <property type="entry name" value="RNA_pol_sigma-70-like"/>
</dbReference>
<dbReference type="SUPFAM" id="SSF88659">
    <property type="entry name" value="Sigma3 and sigma4 domains of RNA polymerase sigma factors"/>
    <property type="match status" value="1"/>
</dbReference>
<dbReference type="GO" id="GO:0016987">
    <property type="term" value="F:sigma factor activity"/>
    <property type="evidence" value="ECO:0007669"/>
    <property type="project" value="UniProtKB-KW"/>
</dbReference>
<organism evidence="9 10">
    <name type="scientific">Candidatus Fervidibacter japonicus</name>
    <dbReference type="NCBI Taxonomy" id="2035412"/>
    <lineage>
        <taxon>Bacteria</taxon>
        <taxon>Candidatus Fervidibacterota</taxon>
        <taxon>Candidatus Fervidibacter</taxon>
    </lineage>
</organism>
<keyword evidence="4" id="KW-0238">DNA-binding</keyword>
<evidence type="ECO:0000313" key="9">
    <source>
        <dbReference type="EMBL" id="GBC99989.1"/>
    </source>
</evidence>
<evidence type="ECO:0000256" key="2">
    <source>
        <dbReference type="ARBA" id="ARBA00023015"/>
    </source>
</evidence>
<dbReference type="GO" id="GO:0003677">
    <property type="term" value="F:DNA binding"/>
    <property type="evidence" value="ECO:0007669"/>
    <property type="project" value="UniProtKB-KW"/>
</dbReference>
<evidence type="ECO:0000256" key="5">
    <source>
        <dbReference type="ARBA" id="ARBA00023163"/>
    </source>
</evidence>
<evidence type="ECO:0000256" key="6">
    <source>
        <dbReference type="SAM" id="MobiDB-lite"/>
    </source>
</evidence>
<evidence type="ECO:0000259" key="7">
    <source>
        <dbReference type="Pfam" id="PF04542"/>
    </source>
</evidence>
<dbReference type="InterPro" id="IPR013324">
    <property type="entry name" value="RNA_pol_sigma_r3/r4-like"/>
</dbReference>
<dbReference type="InterPro" id="IPR013249">
    <property type="entry name" value="RNA_pol_sigma70_r4_t2"/>
</dbReference>
<dbReference type="PANTHER" id="PTHR43133:SF8">
    <property type="entry name" value="RNA POLYMERASE SIGMA FACTOR HI_1459-RELATED"/>
    <property type="match status" value="1"/>
</dbReference>
<feature type="region of interest" description="Disordered" evidence="6">
    <location>
        <begin position="1"/>
        <end position="24"/>
    </location>
</feature>
<feature type="domain" description="RNA polymerase sigma-70 region 2" evidence="7">
    <location>
        <begin position="32"/>
        <end position="98"/>
    </location>
</feature>
<reference evidence="10" key="1">
    <citation type="submission" date="2017-09" db="EMBL/GenBank/DDBJ databases">
        <title>Metaegenomics of thermophilic ammonia-oxidizing enrichment culture.</title>
        <authorList>
            <person name="Kato S."/>
            <person name="Suzuki K."/>
        </authorList>
    </citation>
    <scope>NUCLEOTIDE SEQUENCE [LARGE SCALE GENOMIC DNA]</scope>
</reference>
<evidence type="ECO:0000256" key="1">
    <source>
        <dbReference type="ARBA" id="ARBA00010641"/>
    </source>
</evidence>
<dbReference type="AlphaFoldDB" id="A0A2H5XFM9"/>
<dbReference type="InterPro" id="IPR014284">
    <property type="entry name" value="RNA_pol_sigma-70_dom"/>
</dbReference>
<dbReference type="InterPro" id="IPR036388">
    <property type="entry name" value="WH-like_DNA-bd_sf"/>
</dbReference>
<proteinExistence type="inferred from homology"/>
<evidence type="ECO:0000313" key="10">
    <source>
        <dbReference type="Proteomes" id="UP000236173"/>
    </source>
</evidence>
<dbReference type="Gene3D" id="1.10.10.10">
    <property type="entry name" value="Winged helix-like DNA-binding domain superfamily/Winged helix DNA-binding domain"/>
    <property type="match status" value="1"/>
</dbReference>
<dbReference type="GO" id="GO:0006352">
    <property type="term" value="P:DNA-templated transcription initiation"/>
    <property type="evidence" value="ECO:0007669"/>
    <property type="project" value="InterPro"/>
</dbReference>
<dbReference type="PANTHER" id="PTHR43133">
    <property type="entry name" value="RNA POLYMERASE ECF-TYPE SIGMA FACTO"/>
    <property type="match status" value="1"/>
</dbReference>
<accession>A0A2H5XFM9</accession>
<dbReference type="Gene3D" id="1.10.1740.10">
    <property type="match status" value="1"/>
</dbReference>
<evidence type="ECO:0000256" key="3">
    <source>
        <dbReference type="ARBA" id="ARBA00023082"/>
    </source>
</evidence>
<feature type="compositionally biased region" description="Basic and acidic residues" evidence="6">
    <location>
        <begin position="1"/>
        <end position="17"/>
    </location>
</feature>
<sequence length="204" mass="24548">MVVRRNNREQRRRDRGPVDAPTVNKPPFDEVVDRYYDNVYNLAFRLMGDYEEARDLTQEVFIHAFQAYDRFRGDAQVFTWLYRITVNLWKNRIKQLQREREHRWEVLPPDELDEEDEDAEPFEWEDTRLSPERLLEQKELSEAIQRAIDELPEDQRAALVLCDIEGLSYKEIAQMLGCSVEAVKSRLFRARSTLRKKLRPFLER</sequence>
<dbReference type="NCBIfam" id="TIGR02937">
    <property type="entry name" value="sigma70-ECF"/>
    <property type="match status" value="1"/>
</dbReference>
<dbReference type="Proteomes" id="UP000236173">
    <property type="component" value="Unassembled WGS sequence"/>
</dbReference>
<evidence type="ECO:0000256" key="4">
    <source>
        <dbReference type="ARBA" id="ARBA00023125"/>
    </source>
</evidence>
<feature type="domain" description="RNA polymerase sigma factor 70 region 4 type 2" evidence="8">
    <location>
        <begin position="142"/>
        <end position="194"/>
    </location>
</feature>
<comment type="caution">
    <text evidence="9">The sequence shown here is derived from an EMBL/GenBank/DDBJ whole genome shotgun (WGS) entry which is preliminary data.</text>
</comment>
<dbReference type="SUPFAM" id="SSF88946">
    <property type="entry name" value="Sigma2 domain of RNA polymerase sigma factors"/>
    <property type="match status" value="1"/>
</dbReference>
<keyword evidence="3" id="KW-0731">Sigma factor</keyword>
<dbReference type="Pfam" id="PF08281">
    <property type="entry name" value="Sigma70_r4_2"/>
    <property type="match status" value="1"/>
</dbReference>
<keyword evidence="2" id="KW-0805">Transcription regulation</keyword>
<dbReference type="InterPro" id="IPR007627">
    <property type="entry name" value="RNA_pol_sigma70_r2"/>
</dbReference>
<gene>
    <name evidence="9" type="primary">rpoE_5</name>
    <name evidence="9" type="ORF">HRbin17_02522</name>
</gene>
<evidence type="ECO:0000259" key="8">
    <source>
        <dbReference type="Pfam" id="PF08281"/>
    </source>
</evidence>
<dbReference type="InterPro" id="IPR013325">
    <property type="entry name" value="RNA_pol_sigma_r2"/>
</dbReference>
<keyword evidence="5" id="KW-0804">Transcription</keyword>
<comment type="similarity">
    <text evidence="1">Belongs to the sigma-70 factor family. ECF subfamily.</text>
</comment>
<dbReference type="EMBL" id="BEHT01000046">
    <property type="protein sequence ID" value="GBC99989.1"/>
    <property type="molecule type" value="Genomic_DNA"/>
</dbReference>
<name>A0A2H5XFM9_9BACT</name>
<dbReference type="CDD" id="cd06171">
    <property type="entry name" value="Sigma70_r4"/>
    <property type="match status" value="1"/>
</dbReference>
<protein>
    <submittedName>
        <fullName evidence="9">ECF RNA polymerase sigma-E factor</fullName>
    </submittedName>
</protein>